<reference evidence="2 3" key="1">
    <citation type="submission" date="2022-07" db="EMBL/GenBank/DDBJ databases">
        <title>Methylomonas rivi sp. nov., Methylomonas rosea sp. nov., Methylomonas aureus sp. nov. and Methylomonas subterranea sp. nov., four novel methanotrophs isolated from a freshwater creek and the deep terrestrial subsurface.</title>
        <authorList>
            <person name="Abin C."/>
            <person name="Sankaranarayanan K."/>
            <person name="Garner C."/>
            <person name="Sindelar R."/>
            <person name="Kotary K."/>
            <person name="Garner R."/>
            <person name="Barclay S."/>
            <person name="Lawson P."/>
            <person name="Krumholz L."/>
        </authorList>
    </citation>
    <scope>NUCLEOTIDE SEQUENCE [LARGE SCALE GENOMIC DNA]</scope>
    <source>
        <strain evidence="2 3">WSC-6</strain>
    </source>
</reference>
<accession>A0ABT1UA67</accession>
<keyword evidence="1" id="KW-1133">Transmembrane helix</keyword>
<evidence type="ECO:0000256" key="1">
    <source>
        <dbReference type="SAM" id="Phobius"/>
    </source>
</evidence>
<keyword evidence="3" id="KW-1185">Reference proteome</keyword>
<protein>
    <submittedName>
        <fullName evidence="2">Uncharacterized protein</fullName>
    </submittedName>
</protein>
<evidence type="ECO:0000313" key="3">
    <source>
        <dbReference type="Proteomes" id="UP001524586"/>
    </source>
</evidence>
<dbReference type="EMBL" id="JANIBK010000141">
    <property type="protein sequence ID" value="MCQ8130264.1"/>
    <property type="molecule type" value="Genomic_DNA"/>
</dbReference>
<evidence type="ECO:0000313" key="2">
    <source>
        <dbReference type="EMBL" id="MCQ8130264.1"/>
    </source>
</evidence>
<keyword evidence="1" id="KW-0812">Transmembrane</keyword>
<feature type="transmembrane region" description="Helical" evidence="1">
    <location>
        <begin position="287"/>
        <end position="306"/>
    </location>
</feature>
<dbReference type="Proteomes" id="UP001524586">
    <property type="component" value="Unassembled WGS sequence"/>
</dbReference>
<keyword evidence="1" id="KW-0472">Membrane</keyword>
<name>A0ABT1UA67_9GAMM</name>
<gene>
    <name evidence="2" type="ORF">NP596_17530</name>
</gene>
<comment type="caution">
    <text evidence="2">The sequence shown here is derived from an EMBL/GenBank/DDBJ whole genome shotgun (WGS) entry which is preliminary data.</text>
</comment>
<feature type="transmembrane region" description="Helical" evidence="1">
    <location>
        <begin position="253"/>
        <end position="275"/>
    </location>
</feature>
<organism evidence="2 3">
    <name type="scientific">Methylomonas rivi</name>
    <dbReference type="NCBI Taxonomy" id="2952226"/>
    <lineage>
        <taxon>Bacteria</taxon>
        <taxon>Pseudomonadati</taxon>
        <taxon>Pseudomonadota</taxon>
        <taxon>Gammaproteobacteria</taxon>
        <taxon>Methylococcales</taxon>
        <taxon>Methylococcaceae</taxon>
        <taxon>Methylomonas</taxon>
    </lineage>
</organism>
<sequence length="317" mass="36362">MSSLIYLTRDDLDGPWLLDRTAMLQLSEILNSLSDKLTITAETLIESELSEYFGNLSQEDQQWDRDRQRKYLTERYNLKTKCKVSFSSSKYIEDKSLGRLLGQPELQEEATESIDIELRAANISVNVEFRKNSFSGAKVSVRTSPETDELARYSFVELQHWAIEHQAPRWQRFLEKQAPMHWFVYIIFVWISANGVPSESDRVYKELSPIAVEIVKDGITAAETPKALELILRKEFSLPIQDVSPQTSSWFNLLFFGGFAVSIILSIRPTLVIGIGKHAETLKLWKWWLKLIGVSIPSFICGSILWPEIIEIAKSLL</sequence>
<proteinExistence type="predicted"/>
<dbReference type="RefSeq" id="WP_256616688.1">
    <property type="nucleotide sequence ID" value="NZ_JANIBK010000141.1"/>
</dbReference>